<evidence type="ECO:0000313" key="4">
    <source>
        <dbReference type="Proteomes" id="UP001500967"/>
    </source>
</evidence>
<proteinExistence type="predicted"/>
<dbReference type="InterPro" id="IPR029058">
    <property type="entry name" value="AB_hydrolase_fold"/>
</dbReference>
<accession>A0ABN0VB79</accession>
<keyword evidence="1 3" id="KW-0378">Hydrolase</keyword>
<dbReference type="EMBL" id="BAAAGX010000046">
    <property type="protein sequence ID" value="GAA0283249.1"/>
    <property type="molecule type" value="Genomic_DNA"/>
</dbReference>
<dbReference type="PANTHER" id="PTHR43329">
    <property type="entry name" value="EPOXIDE HYDROLASE"/>
    <property type="match status" value="1"/>
</dbReference>
<dbReference type="SUPFAM" id="SSF53474">
    <property type="entry name" value="alpha/beta-Hydrolases"/>
    <property type="match status" value="1"/>
</dbReference>
<dbReference type="Proteomes" id="UP001500967">
    <property type="component" value="Unassembled WGS sequence"/>
</dbReference>
<reference evidence="3 4" key="1">
    <citation type="journal article" date="2019" name="Int. J. Syst. Evol. Microbiol.">
        <title>The Global Catalogue of Microorganisms (GCM) 10K type strain sequencing project: providing services to taxonomists for standard genome sequencing and annotation.</title>
        <authorList>
            <consortium name="The Broad Institute Genomics Platform"/>
            <consortium name="The Broad Institute Genome Sequencing Center for Infectious Disease"/>
            <person name="Wu L."/>
            <person name="Ma J."/>
        </authorList>
    </citation>
    <scope>NUCLEOTIDE SEQUENCE [LARGE SCALE GENOMIC DNA]</scope>
    <source>
        <strain evidence="3 4">JCM 10425</strain>
    </source>
</reference>
<evidence type="ECO:0000313" key="3">
    <source>
        <dbReference type="EMBL" id="GAA0283249.1"/>
    </source>
</evidence>
<comment type="caution">
    <text evidence="3">The sequence shown here is derived from an EMBL/GenBank/DDBJ whole genome shotgun (WGS) entry which is preliminary data.</text>
</comment>
<sequence length="279" mass="30876">MTRWSSGGLTFDLRVGGPADGDPVVLLHGFPQNAAEWDGVTARLNAAGYRTYAPDQRGYSPGARPDTVDAYRIDHLVADVLSLLDHLGLASAHVVGHDWGAIVAWHLTARHPDRVRTLTALSVGHPRAFVTALRSDPDQRKKSSYIYFFRRRWIAERALLAFNARLLRGVFAGAGLSRDEVDGYVRPLRERGALTATLNWYRAMRARDSLNADPVRVPTTYVWSDGDTALGRTAAEATGTYVESDYTFVELEGLTHWLPDQAPERVAEIVLERVSAPAR</sequence>
<evidence type="ECO:0000259" key="2">
    <source>
        <dbReference type="Pfam" id="PF00561"/>
    </source>
</evidence>
<dbReference type="Gene3D" id="3.40.50.1820">
    <property type="entry name" value="alpha/beta hydrolase"/>
    <property type="match status" value="1"/>
</dbReference>
<protein>
    <submittedName>
        <fullName evidence="3">Alpha/beta hydrolase</fullName>
    </submittedName>
</protein>
<gene>
    <name evidence="3" type="ORF">GCM10009539_84100</name>
</gene>
<dbReference type="InterPro" id="IPR000073">
    <property type="entry name" value="AB_hydrolase_1"/>
</dbReference>
<dbReference type="RefSeq" id="WP_344654551.1">
    <property type="nucleotide sequence ID" value="NZ_BAAAGX010000046.1"/>
</dbReference>
<dbReference type="GO" id="GO:0016787">
    <property type="term" value="F:hydrolase activity"/>
    <property type="evidence" value="ECO:0007669"/>
    <property type="project" value="UniProtKB-KW"/>
</dbReference>
<name>A0ABN0VB79_9ACTN</name>
<feature type="domain" description="AB hydrolase-1" evidence="2">
    <location>
        <begin position="23"/>
        <end position="140"/>
    </location>
</feature>
<dbReference type="PRINTS" id="PR00412">
    <property type="entry name" value="EPOXHYDRLASE"/>
</dbReference>
<keyword evidence="4" id="KW-1185">Reference proteome</keyword>
<dbReference type="InterPro" id="IPR000639">
    <property type="entry name" value="Epox_hydrolase-like"/>
</dbReference>
<evidence type="ECO:0000256" key="1">
    <source>
        <dbReference type="ARBA" id="ARBA00022801"/>
    </source>
</evidence>
<organism evidence="3 4">
    <name type="scientific">Cryptosporangium japonicum</name>
    <dbReference type="NCBI Taxonomy" id="80872"/>
    <lineage>
        <taxon>Bacteria</taxon>
        <taxon>Bacillati</taxon>
        <taxon>Actinomycetota</taxon>
        <taxon>Actinomycetes</taxon>
        <taxon>Cryptosporangiales</taxon>
        <taxon>Cryptosporangiaceae</taxon>
        <taxon>Cryptosporangium</taxon>
    </lineage>
</organism>
<dbReference type="Pfam" id="PF00561">
    <property type="entry name" value="Abhydrolase_1"/>
    <property type="match status" value="1"/>
</dbReference>